<dbReference type="RefSeq" id="WP_378242092.1">
    <property type="nucleotide sequence ID" value="NZ_JBHRWK010000047.1"/>
</dbReference>
<dbReference type="Proteomes" id="UP001595645">
    <property type="component" value="Unassembled WGS sequence"/>
</dbReference>
<proteinExistence type="predicted"/>
<comment type="caution">
    <text evidence="2">The sequence shown here is derived from an EMBL/GenBank/DDBJ whole genome shotgun (WGS) entry which is preliminary data.</text>
</comment>
<dbReference type="InterPro" id="IPR041482">
    <property type="entry name" value="LSDAT_prok"/>
</dbReference>
<dbReference type="EMBL" id="JBHRWK010000047">
    <property type="protein sequence ID" value="MFC3453337.1"/>
    <property type="molecule type" value="Genomic_DNA"/>
</dbReference>
<gene>
    <name evidence="2" type="ORF">ACFOSH_28205</name>
</gene>
<accession>A0ABV7P6F2</accession>
<dbReference type="Pfam" id="PF18171">
    <property type="entry name" value="LSDAT_prok"/>
    <property type="match status" value="1"/>
</dbReference>
<evidence type="ECO:0000259" key="1">
    <source>
        <dbReference type="Pfam" id="PF18171"/>
    </source>
</evidence>
<name>A0ABV7P6F2_9PSEU</name>
<feature type="domain" description="LSDAT prokaryote" evidence="1">
    <location>
        <begin position="27"/>
        <end position="205"/>
    </location>
</feature>
<sequence length="220" mass="22304">MDHVSVDSLAGLPEVLGQAGFPGGAGVLVVVGGASGMSEAHRETSDAVLREVVIPFVAAAGIAVVDGGTDAGVMRALGLARAALRAEFPLVGVAAQGTLGSAVLEPHHTHLVSVPGEKWGDESPWLFDVAGVIANEAPVATLVVNGGEVTLGDVAHSLLRGIPIVVLGGTGRAADRITDARTGPGDPWVTFVARSPLTHLVNVGHRDELRRVLRGVLGLG</sequence>
<reference evidence="3" key="1">
    <citation type="journal article" date="2019" name="Int. J. Syst. Evol. Microbiol.">
        <title>The Global Catalogue of Microorganisms (GCM) 10K type strain sequencing project: providing services to taxonomists for standard genome sequencing and annotation.</title>
        <authorList>
            <consortium name="The Broad Institute Genomics Platform"/>
            <consortium name="The Broad Institute Genome Sequencing Center for Infectious Disease"/>
            <person name="Wu L."/>
            <person name="Ma J."/>
        </authorList>
    </citation>
    <scope>NUCLEOTIDE SEQUENCE [LARGE SCALE GENOMIC DNA]</scope>
    <source>
        <strain evidence="3">CGMCC 4.7676</strain>
    </source>
</reference>
<keyword evidence="3" id="KW-1185">Reference proteome</keyword>
<protein>
    <recommendedName>
        <fullName evidence="1">LSDAT prokaryote domain-containing protein</fullName>
    </recommendedName>
</protein>
<evidence type="ECO:0000313" key="2">
    <source>
        <dbReference type="EMBL" id="MFC3453337.1"/>
    </source>
</evidence>
<organism evidence="2 3">
    <name type="scientific">Amycolatopsis speibonae</name>
    <dbReference type="NCBI Taxonomy" id="1450224"/>
    <lineage>
        <taxon>Bacteria</taxon>
        <taxon>Bacillati</taxon>
        <taxon>Actinomycetota</taxon>
        <taxon>Actinomycetes</taxon>
        <taxon>Pseudonocardiales</taxon>
        <taxon>Pseudonocardiaceae</taxon>
        <taxon>Amycolatopsis</taxon>
    </lineage>
</organism>
<evidence type="ECO:0000313" key="3">
    <source>
        <dbReference type="Proteomes" id="UP001595645"/>
    </source>
</evidence>